<evidence type="ECO:0000256" key="1">
    <source>
        <dbReference type="SAM" id="SignalP"/>
    </source>
</evidence>
<feature type="chain" id="PRO_5038600387" evidence="1">
    <location>
        <begin position="18"/>
        <end position="319"/>
    </location>
</feature>
<sequence length="319" mass="32475">MSAIATALLATTLAVSGAVPLAAPPGGDAAATHQPGGLVDLGIDECAWDVNDRGTVLTTTHLVRGGRVLPLPGGLTSARFVNDRGQVAGEVDGRAAFWDGSRLWMVGALSPDHTLVYVTGLSERGELVGTSGAWGGEPAAFRWRHGVMTALEGLGGRTDANDVNDRGQVVGAAWVGDTQHAVRWEADGRLVRLAGLGDGSGSSLATAVDDRGRAAGYSYLSAGSGDVRPVRWSASGAVAEVGPQGGALGVVADLSDRGRVIGWVAPPGQAQQAFAQDAGGPVRFVDPAAGEVTLMAVNDAGHAVGCLFTDDGERAVLWR</sequence>
<reference evidence="3 4" key="1">
    <citation type="submission" date="2020-07" db="EMBL/GenBank/DDBJ databases">
        <title>Sequencing the genomes of 1000 actinobacteria strains.</title>
        <authorList>
            <person name="Klenk H.-P."/>
        </authorList>
    </citation>
    <scope>NUCLEOTIDE SEQUENCE [LARGE SCALE GENOMIC DNA]</scope>
    <source>
        <strain evidence="3 4">DSM 24482</strain>
    </source>
</reference>
<name>A0A7Y9FDQ6_9CELL</name>
<gene>
    <name evidence="3" type="ORF">BKA21_000954</name>
    <name evidence="2" type="ORF">Col01nite_23190</name>
</gene>
<comment type="caution">
    <text evidence="3">The sequence shown here is derived from an EMBL/GenBank/DDBJ whole genome shotgun (WGS) entry which is preliminary data.</text>
</comment>
<dbReference type="EMBL" id="BONN01000006">
    <property type="protein sequence ID" value="GIG33160.1"/>
    <property type="molecule type" value="Genomic_DNA"/>
</dbReference>
<protein>
    <submittedName>
        <fullName evidence="3">Putative HAF family extracellular repeat protein</fullName>
    </submittedName>
</protein>
<dbReference type="RefSeq" id="WP_140457221.1">
    <property type="nucleotide sequence ID" value="NZ_BAABFI010000005.1"/>
</dbReference>
<keyword evidence="5" id="KW-1185">Reference proteome</keyword>
<dbReference type="Proteomes" id="UP000618382">
    <property type="component" value="Unassembled WGS sequence"/>
</dbReference>
<dbReference type="AlphaFoldDB" id="A0A7Y9FDQ6"/>
<organism evidence="3 4">
    <name type="scientific">Cellulomonas oligotrophica</name>
    <dbReference type="NCBI Taxonomy" id="931536"/>
    <lineage>
        <taxon>Bacteria</taxon>
        <taxon>Bacillati</taxon>
        <taxon>Actinomycetota</taxon>
        <taxon>Actinomycetes</taxon>
        <taxon>Micrococcales</taxon>
        <taxon>Cellulomonadaceae</taxon>
        <taxon>Cellulomonas</taxon>
    </lineage>
</organism>
<keyword evidence="1" id="KW-0732">Signal</keyword>
<dbReference type="Proteomes" id="UP000577956">
    <property type="component" value="Unassembled WGS sequence"/>
</dbReference>
<reference evidence="2 5" key="2">
    <citation type="submission" date="2021-01" db="EMBL/GenBank/DDBJ databases">
        <title>Whole genome shotgun sequence of Cellulomonas oligotrophica NBRC 109435.</title>
        <authorList>
            <person name="Komaki H."/>
            <person name="Tamura T."/>
        </authorList>
    </citation>
    <scope>NUCLEOTIDE SEQUENCE [LARGE SCALE GENOMIC DNA]</scope>
    <source>
        <strain evidence="2 5">NBRC 109435</strain>
    </source>
</reference>
<feature type="signal peptide" evidence="1">
    <location>
        <begin position="1"/>
        <end position="17"/>
    </location>
</feature>
<evidence type="ECO:0000313" key="3">
    <source>
        <dbReference type="EMBL" id="NYD85405.1"/>
    </source>
</evidence>
<evidence type="ECO:0000313" key="5">
    <source>
        <dbReference type="Proteomes" id="UP000618382"/>
    </source>
</evidence>
<dbReference type="EMBL" id="JACCBK010000001">
    <property type="protein sequence ID" value="NYD85405.1"/>
    <property type="molecule type" value="Genomic_DNA"/>
</dbReference>
<evidence type="ECO:0000313" key="4">
    <source>
        <dbReference type="Proteomes" id="UP000577956"/>
    </source>
</evidence>
<evidence type="ECO:0000313" key="2">
    <source>
        <dbReference type="EMBL" id="GIG33160.1"/>
    </source>
</evidence>
<proteinExistence type="predicted"/>
<accession>A0A7Y9FDQ6</accession>